<proteinExistence type="predicted"/>
<reference evidence="2 3" key="1">
    <citation type="submission" date="2020-08" db="EMBL/GenBank/DDBJ databases">
        <title>Genomic Encyclopedia of Type Strains, Phase IV (KMG-IV): sequencing the most valuable type-strain genomes for metagenomic binning, comparative biology and taxonomic classification.</title>
        <authorList>
            <person name="Goeker M."/>
        </authorList>
    </citation>
    <scope>NUCLEOTIDE SEQUENCE [LARGE SCALE GENOMIC DNA]</scope>
    <source>
        <strain evidence="2 3">DSM 10633</strain>
    </source>
</reference>
<feature type="compositionally biased region" description="Low complexity" evidence="1">
    <location>
        <begin position="1"/>
        <end position="14"/>
    </location>
</feature>
<sequence>MYPFFNDNDNNNQFDFDDDVTRRGFQGQPSRFPGMPGGFPGAPGGGQGAPGGFPGTPGGFPGTPGGFPGTPGGFPGAPGGFPGTPGGFPGAPGGFPGTPGRPPGGQMTPPAAPPPSFTPQLSSFQGTAEFGRRSGGRGIGRCLFRNTFIWLTNGNSFWFYPMFAFGNSIIGFRWRGNRGWVYDVLNRQRIAFFQCY</sequence>
<feature type="compositionally biased region" description="Gly residues" evidence="1">
    <location>
        <begin position="35"/>
        <end position="59"/>
    </location>
</feature>
<organism evidence="2 3">
    <name type="scientific">Ureibacillus thermosphaericus</name>
    <dbReference type="NCBI Taxonomy" id="51173"/>
    <lineage>
        <taxon>Bacteria</taxon>
        <taxon>Bacillati</taxon>
        <taxon>Bacillota</taxon>
        <taxon>Bacilli</taxon>
        <taxon>Bacillales</taxon>
        <taxon>Caryophanaceae</taxon>
        <taxon>Ureibacillus</taxon>
    </lineage>
</organism>
<evidence type="ECO:0008006" key="4">
    <source>
        <dbReference type="Google" id="ProtNLM"/>
    </source>
</evidence>
<protein>
    <recommendedName>
        <fullName evidence="4">Transporter</fullName>
    </recommendedName>
</protein>
<evidence type="ECO:0000313" key="2">
    <source>
        <dbReference type="EMBL" id="MBB5149382.1"/>
    </source>
</evidence>
<dbReference type="AlphaFoldDB" id="A0A840PXH5"/>
<dbReference type="Proteomes" id="UP000557217">
    <property type="component" value="Unassembled WGS sequence"/>
</dbReference>
<gene>
    <name evidence="2" type="ORF">HNR36_001772</name>
</gene>
<dbReference type="EMBL" id="JACHGZ010000020">
    <property type="protein sequence ID" value="MBB5149382.1"/>
    <property type="molecule type" value="Genomic_DNA"/>
</dbReference>
<keyword evidence="3" id="KW-1185">Reference proteome</keyword>
<feature type="region of interest" description="Disordered" evidence="1">
    <location>
        <begin position="1"/>
        <end position="59"/>
    </location>
</feature>
<evidence type="ECO:0000256" key="1">
    <source>
        <dbReference type="SAM" id="MobiDB-lite"/>
    </source>
</evidence>
<comment type="caution">
    <text evidence="2">The sequence shown here is derived from an EMBL/GenBank/DDBJ whole genome shotgun (WGS) entry which is preliminary data.</text>
</comment>
<name>A0A840PXH5_URETH</name>
<evidence type="ECO:0000313" key="3">
    <source>
        <dbReference type="Proteomes" id="UP000557217"/>
    </source>
</evidence>
<dbReference type="RefSeq" id="WP_311733638.1">
    <property type="nucleotide sequence ID" value="NZ_JAAXPW010000021.1"/>
</dbReference>
<accession>A0A840PXH5</accession>